<comment type="caution">
    <text evidence="5">The sequence shown here is derived from an EMBL/GenBank/DDBJ whole genome shotgun (WGS) entry which is preliminary data.</text>
</comment>
<reference evidence="5 6" key="1">
    <citation type="submission" date="2023-11" db="EMBL/GenBank/DDBJ databases">
        <title>Draft genome sequence of a psychrophilic Clostridium strain from permafrost water brine.</title>
        <authorList>
            <person name="Shcherbakova V.A."/>
            <person name="Trubitsyn V.E."/>
            <person name="Zakharyuk A.G."/>
        </authorList>
    </citation>
    <scope>NUCLEOTIDE SEQUENCE [LARGE SCALE GENOMIC DNA]</scope>
    <source>
        <strain evidence="5 6">14F</strain>
    </source>
</reference>
<gene>
    <name evidence="5" type="ORF">SJI18_18730</name>
</gene>
<dbReference type="InterPro" id="IPR011081">
    <property type="entry name" value="Big_4"/>
</dbReference>
<evidence type="ECO:0000256" key="2">
    <source>
        <dbReference type="ARBA" id="ARBA00022737"/>
    </source>
</evidence>
<dbReference type="InterPro" id="IPR052574">
    <property type="entry name" value="CDIRP"/>
</dbReference>
<evidence type="ECO:0000256" key="3">
    <source>
        <dbReference type="SAM" id="SignalP"/>
    </source>
</evidence>
<keyword evidence="1" id="KW-0433">Leucine-rich repeat</keyword>
<sequence>MVNKRLIMGFSKFAIVSLIALSISGVAHASTGDIINTTNKKIYKITSSNDIKSLIADLKDGGGDVFLKESSDGKYYSPNDILTTQSAEIAKLLKAGNVDFKNPGVIKAYISTHATTVMDAIKAATDKIVTQTVDTTSYTTPVVNKLIVSSVSAINITKTVGDVYTLPTTVTAILSDGTTKNLEVTWDKVASSTVAGTYTFTGTLSMVDGVVNTNNINVSATLTIASNISDNTDITSKFTDKNFKHYVYSIIGKSSPEPILYSDVKNIKTLYATGNVVTDTDVSNLSGIEDFTSLTSLHCAGNNLTTLDLSKNTALTSLDCSDNKLTILDLSKNTALTSLDCSNNELITFDLSKNTALTDLDCRSNNLTTLDLSKNTALASLDCSNNELITLDLSENTALTSLDCSDNKLTILDLSKNTTLISLNCRSNELITLDLSKSIALTDLNAVDNKLTTLDLSKNTALTVLGCESNKLTTLDLSKNTALTELYCFGSNLTTLDLSKNTALTYLDCRDNELTTLDLSENTALTYLNCAYNKLTTLDLSKNTALTELDCVDNELTTLYSTKDTWDTSFYRLQHKDSSQTTTTKNLVITIKI</sequence>
<evidence type="ECO:0000259" key="4">
    <source>
        <dbReference type="Pfam" id="PF07532"/>
    </source>
</evidence>
<evidence type="ECO:0000313" key="6">
    <source>
        <dbReference type="Proteomes" id="UP001498469"/>
    </source>
</evidence>
<dbReference type="PANTHER" id="PTHR47566:SF1">
    <property type="entry name" value="PROTEIN NUD1"/>
    <property type="match status" value="1"/>
</dbReference>
<dbReference type="RefSeq" id="WP_216256040.1">
    <property type="nucleotide sequence ID" value="NZ_JAZHFS010000021.1"/>
</dbReference>
<dbReference type="Proteomes" id="UP001498469">
    <property type="component" value="Unassembled WGS sequence"/>
</dbReference>
<feature type="chain" id="PRO_5045333623" evidence="3">
    <location>
        <begin position="30"/>
        <end position="593"/>
    </location>
</feature>
<evidence type="ECO:0000313" key="5">
    <source>
        <dbReference type="EMBL" id="MEF2114336.1"/>
    </source>
</evidence>
<accession>A0ABU7UTS5</accession>
<organism evidence="5 6">
    <name type="scientific">Clostridium frigoriphilum</name>
    <dbReference type="NCBI Taxonomy" id="443253"/>
    <lineage>
        <taxon>Bacteria</taxon>
        <taxon>Bacillati</taxon>
        <taxon>Bacillota</taxon>
        <taxon>Clostridia</taxon>
        <taxon>Eubacteriales</taxon>
        <taxon>Clostridiaceae</taxon>
        <taxon>Clostridium</taxon>
    </lineage>
</organism>
<protein>
    <submittedName>
        <fullName evidence="5">Ig-like domain-containing protein</fullName>
    </submittedName>
</protein>
<feature type="signal peptide" evidence="3">
    <location>
        <begin position="1"/>
        <end position="29"/>
    </location>
</feature>
<evidence type="ECO:0000256" key="1">
    <source>
        <dbReference type="ARBA" id="ARBA00022614"/>
    </source>
</evidence>
<feature type="domain" description="Bacterial Ig-like" evidence="4">
    <location>
        <begin position="153"/>
        <end position="204"/>
    </location>
</feature>
<dbReference type="EMBL" id="JAZHFS010000021">
    <property type="protein sequence ID" value="MEF2114336.1"/>
    <property type="molecule type" value="Genomic_DNA"/>
</dbReference>
<keyword evidence="2" id="KW-0677">Repeat</keyword>
<proteinExistence type="predicted"/>
<name>A0ABU7UTS5_9CLOT</name>
<keyword evidence="3" id="KW-0732">Signal</keyword>
<dbReference type="Pfam" id="PF07532">
    <property type="entry name" value="Big_4"/>
    <property type="match status" value="1"/>
</dbReference>
<keyword evidence="6" id="KW-1185">Reference proteome</keyword>
<dbReference type="PANTHER" id="PTHR47566">
    <property type="match status" value="1"/>
</dbReference>